<dbReference type="Gene3D" id="1.10.540.10">
    <property type="entry name" value="Acyl-CoA dehydrogenase/oxidase, N-terminal domain"/>
    <property type="match status" value="1"/>
</dbReference>
<evidence type="ECO:0000256" key="3">
    <source>
        <dbReference type="ARBA" id="ARBA00022630"/>
    </source>
</evidence>
<dbReference type="FunFam" id="2.40.110.10:FF:000001">
    <property type="entry name" value="Acyl-CoA dehydrogenase, mitochondrial"/>
    <property type="match status" value="1"/>
</dbReference>
<dbReference type="Pfam" id="PF00441">
    <property type="entry name" value="Acyl-CoA_dh_1"/>
    <property type="match status" value="1"/>
</dbReference>
<dbReference type="SUPFAM" id="SSF56645">
    <property type="entry name" value="Acyl-CoA dehydrogenase NM domain-like"/>
    <property type="match status" value="1"/>
</dbReference>
<dbReference type="STRING" id="887929.HMP0721_1989"/>
<name>E6MJ04_9FIRM</name>
<dbReference type="InterPro" id="IPR009100">
    <property type="entry name" value="AcylCoA_DH/oxidase_NM_dom_sf"/>
</dbReference>
<evidence type="ECO:0000256" key="1">
    <source>
        <dbReference type="ARBA" id="ARBA00001974"/>
    </source>
</evidence>
<dbReference type="Gene3D" id="2.40.110.10">
    <property type="entry name" value="Butyryl-CoA Dehydrogenase, subunit A, domain 2"/>
    <property type="match status" value="1"/>
</dbReference>
<dbReference type="HOGENOM" id="CLU_018204_0_2_9"/>
<comment type="cofactor">
    <cofactor evidence="1 6">
        <name>FAD</name>
        <dbReference type="ChEBI" id="CHEBI:57692"/>
    </cofactor>
</comment>
<evidence type="ECO:0000313" key="11">
    <source>
        <dbReference type="Proteomes" id="UP000004754"/>
    </source>
</evidence>
<keyword evidence="5 6" id="KW-0560">Oxidoreductase</keyword>
<feature type="domain" description="Acyl-CoA dehydrogenase/oxidase N-terminal" evidence="9">
    <location>
        <begin position="20"/>
        <end position="130"/>
    </location>
</feature>
<dbReference type="AlphaFoldDB" id="E6MJ04"/>
<dbReference type="InterPro" id="IPR013786">
    <property type="entry name" value="AcylCoA_DH/ox_N"/>
</dbReference>
<feature type="domain" description="Acyl-CoA oxidase/dehydrogenase middle" evidence="8">
    <location>
        <begin position="134"/>
        <end position="229"/>
    </location>
</feature>
<proteinExistence type="inferred from homology"/>
<evidence type="ECO:0000256" key="4">
    <source>
        <dbReference type="ARBA" id="ARBA00022827"/>
    </source>
</evidence>
<dbReference type="PROSITE" id="PS00073">
    <property type="entry name" value="ACYL_COA_DH_2"/>
    <property type="match status" value="1"/>
</dbReference>
<dbReference type="PROSITE" id="PS00072">
    <property type="entry name" value="ACYL_COA_DH_1"/>
    <property type="match status" value="1"/>
</dbReference>
<evidence type="ECO:0000259" key="8">
    <source>
        <dbReference type="Pfam" id="PF02770"/>
    </source>
</evidence>
<keyword evidence="11" id="KW-1185">Reference proteome</keyword>
<feature type="domain" description="Acyl-CoA dehydrogenase/oxidase C-terminal" evidence="7">
    <location>
        <begin position="241"/>
        <end position="390"/>
    </location>
</feature>
<evidence type="ECO:0000256" key="2">
    <source>
        <dbReference type="ARBA" id="ARBA00009347"/>
    </source>
</evidence>
<keyword evidence="3 6" id="KW-0285">Flavoprotein</keyword>
<evidence type="ECO:0000256" key="5">
    <source>
        <dbReference type="ARBA" id="ARBA00023002"/>
    </source>
</evidence>
<dbReference type="SUPFAM" id="SSF47203">
    <property type="entry name" value="Acyl-CoA dehydrogenase C-terminal domain-like"/>
    <property type="match status" value="1"/>
</dbReference>
<evidence type="ECO:0000313" key="10">
    <source>
        <dbReference type="EMBL" id="EFV00956.1"/>
    </source>
</evidence>
<dbReference type="InterPro" id="IPR037069">
    <property type="entry name" value="AcylCoA_DH/ox_N_sf"/>
</dbReference>
<dbReference type="InterPro" id="IPR006089">
    <property type="entry name" value="Acyl-CoA_DH_CS"/>
</dbReference>
<accession>E6MJ04</accession>
<dbReference type="Gene3D" id="1.20.140.10">
    <property type="entry name" value="Butyryl-CoA Dehydrogenase, subunit A, domain 3"/>
    <property type="match status" value="1"/>
</dbReference>
<sequence length="396" mass="43585">MFGALRREKGKCNMQDFILTAEQKDLVAVAKDFAERELAPVVEDCDAKGEFPMDVYKKFVEQGFSTMFIPEAYGGIGAGALDLVLVNEQFAKVDAGFIVSATTAEFGVTPLRIAGTEEQIKYYFERVMDGQLGAFCLTEADAGSDASATRTTAVRDGDDYILNGSKCFISSGGIADMFTVFAVTDKEKGAHGISCFLVEKEREGVGVGKEENKMGLRLSNTTSLSFDDVRVPAKNLIGEEGQGFMIAMQSLDRSRGVNSYGCLGIAERAIDEATKYAMVRRTFGKPIIKNQGISFMLADMEIQTTAARTLLYHCADMIDKTGQYDTRLGSVTKTFVSDVAMKVTTDAVQILGGYGYSKEYPVEKLMRDAKIFQIFEGTNQIQRMVIGREMQRRYKV</sequence>
<evidence type="ECO:0000256" key="6">
    <source>
        <dbReference type="RuleBase" id="RU362125"/>
    </source>
</evidence>
<evidence type="ECO:0000259" key="7">
    <source>
        <dbReference type="Pfam" id="PF00441"/>
    </source>
</evidence>
<dbReference type="PANTHER" id="PTHR43884">
    <property type="entry name" value="ACYL-COA DEHYDROGENASE"/>
    <property type="match status" value="1"/>
</dbReference>
<gene>
    <name evidence="10" type="ORF">HMP0721_1989</name>
</gene>
<dbReference type="Pfam" id="PF02771">
    <property type="entry name" value="Acyl-CoA_dh_N"/>
    <property type="match status" value="1"/>
</dbReference>
<dbReference type="FunFam" id="1.20.140.10:FF:000011">
    <property type="entry name" value="Medium-chain specific acyl-CoA dehydrogenase, mitochondrial"/>
    <property type="match status" value="1"/>
</dbReference>
<dbReference type="Proteomes" id="UP000004754">
    <property type="component" value="Unassembled WGS sequence"/>
</dbReference>
<evidence type="ECO:0000259" key="9">
    <source>
        <dbReference type="Pfam" id="PF02771"/>
    </source>
</evidence>
<dbReference type="GO" id="GO:0003995">
    <property type="term" value="F:acyl-CoA dehydrogenase activity"/>
    <property type="evidence" value="ECO:0007669"/>
    <property type="project" value="InterPro"/>
</dbReference>
<keyword evidence="4 6" id="KW-0274">FAD</keyword>
<reference evidence="10 11" key="1">
    <citation type="submission" date="2010-12" db="EMBL/GenBank/DDBJ databases">
        <authorList>
            <person name="Muzny D."/>
            <person name="Qin X."/>
            <person name="Deng J."/>
            <person name="Jiang H."/>
            <person name="Liu Y."/>
            <person name="Qu J."/>
            <person name="Song X.-Z."/>
            <person name="Zhang L."/>
            <person name="Thornton R."/>
            <person name="Coyle M."/>
            <person name="Francisco L."/>
            <person name="Jackson L."/>
            <person name="Javaid M."/>
            <person name="Korchina V."/>
            <person name="Kovar C."/>
            <person name="Mata R."/>
            <person name="Mathew T."/>
            <person name="Ngo R."/>
            <person name="Nguyen L."/>
            <person name="Nguyen N."/>
            <person name="Okwuonu G."/>
            <person name="Ongeri F."/>
            <person name="Pham C."/>
            <person name="Simmons D."/>
            <person name="Wilczek-Boney K."/>
            <person name="Hale W."/>
            <person name="Jakkamsetti A."/>
            <person name="Pham P."/>
            <person name="Ruth R."/>
            <person name="San Lucas F."/>
            <person name="Warren J."/>
            <person name="Zhang J."/>
            <person name="Zhao Z."/>
            <person name="Zhou C."/>
            <person name="Zhu D."/>
            <person name="Lee S."/>
            <person name="Bess C."/>
            <person name="Blankenburg K."/>
            <person name="Forbes L."/>
            <person name="Fu Q."/>
            <person name="Gubbala S."/>
            <person name="Hirani K."/>
            <person name="Jayaseelan J.C."/>
            <person name="Lara F."/>
            <person name="Munidasa M."/>
            <person name="Palculict T."/>
            <person name="Patil S."/>
            <person name="Pu L.-L."/>
            <person name="Saada N."/>
            <person name="Tang L."/>
            <person name="Weissenberger G."/>
            <person name="Zhu Y."/>
            <person name="Hemphill L."/>
            <person name="Shang Y."/>
            <person name="Youmans B."/>
            <person name="Ayvaz T."/>
            <person name="Ross M."/>
            <person name="Santibanez J."/>
            <person name="Aqrawi P."/>
            <person name="Gross S."/>
            <person name="Joshi V."/>
            <person name="Fowler G."/>
            <person name="Nazareth L."/>
            <person name="Reid J."/>
            <person name="Worley K."/>
            <person name="Petrosino J."/>
            <person name="Highlander S."/>
            <person name="Gibbs R."/>
        </authorList>
    </citation>
    <scope>NUCLEOTIDE SEQUENCE [LARGE SCALE GENOMIC DNA]</scope>
    <source>
        <strain evidence="10 11">ATCC 23263</strain>
    </source>
</reference>
<dbReference type="EMBL" id="AEQN01000025">
    <property type="protein sequence ID" value="EFV00956.1"/>
    <property type="molecule type" value="Genomic_DNA"/>
</dbReference>
<dbReference type="InterPro" id="IPR036250">
    <property type="entry name" value="AcylCo_DH-like_C"/>
</dbReference>
<organism evidence="10 11">
    <name type="scientific">Pseudoramibacter alactolyticus ATCC 23263</name>
    <dbReference type="NCBI Taxonomy" id="887929"/>
    <lineage>
        <taxon>Bacteria</taxon>
        <taxon>Bacillati</taxon>
        <taxon>Bacillota</taxon>
        <taxon>Clostridia</taxon>
        <taxon>Eubacteriales</taxon>
        <taxon>Eubacteriaceae</taxon>
        <taxon>Pseudoramibacter</taxon>
    </lineage>
</organism>
<dbReference type="PIRSF" id="PIRSF016578">
    <property type="entry name" value="HsaA"/>
    <property type="match status" value="1"/>
</dbReference>
<dbReference type="InterPro" id="IPR009075">
    <property type="entry name" value="AcylCo_DH/oxidase_C"/>
</dbReference>
<dbReference type="GO" id="GO:0050660">
    <property type="term" value="F:flavin adenine dinucleotide binding"/>
    <property type="evidence" value="ECO:0007669"/>
    <property type="project" value="InterPro"/>
</dbReference>
<dbReference type="Pfam" id="PF02770">
    <property type="entry name" value="Acyl-CoA_dh_M"/>
    <property type="match status" value="1"/>
</dbReference>
<comment type="similarity">
    <text evidence="2 6">Belongs to the acyl-CoA dehydrogenase family.</text>
</comment>
<dbReference type="InterPro" id="IPR006091">
    <property type="entry name" value="Acyl-CoA_Oxase/DH_mid-dom"/>
</dbReference>
<dbReference type="PANTHER" id="PTHR43884:SF12">
    <property type="entry name" value="ISOVALERYL-COA DEHYDROGENASE, MITOCHONDRIAL-RELATED"/>
    <property type="match status" value="1"/>
</dbReference>
<comment type="caution">
    <text evidence="10">The sequence shown here is derived from an EMBL/GenBank/DDBJ whole genome shotgun (WGS) entry which is preliminary data.</text>
</comment>
<dbReference type="eggNOG" id="COG1960">
    <property type="taxonomic scope" value="Bacteria"/>
</dbReference>
<dbReference type="InterPro" id="IPR046373">
    <property type="entry name" value="Acyl-CoA_Oxase/DH_mid-dom_sf"/>
</dbReference>
<protein>
    <submittedName>
        <fullName evidence="10">Acyl-CoA dehydrogenase, C-terminal domain protein</fullName>
    </submittedName>
</protein>